<evidence type="ECO:0000256" key="3">
    <source>
        <dbReference type="ARBA" id="ARBA00023237"/>
    </source>
</evidence>
<dbReference type="SUPFAM" id="SSF103088">
    <property type="entry name" value="OmpA-like"/>
    <property type="match status" value="1"/>
</dbReference>
<dbReference type="InterPro" id="IPR050330">
    <property type="entry name" value="Bact_OuterMem_StrucFunc"/>
</dbReference>
<reference evidence="6 7" key="1">
    <citation type="submission" date="2022-04" db="EMBL/GenBank/DDBJ databases">
        <authorList>
            <person name="Ra J.-S."/>
            <person name="Kim S.-B."/>
        </authorList>
    </citation>
    <scope>NUCLEOTIDE SEQUENCE [LARGE SCALE GENOMIC DNA]</scope>
    <source>
        <strain evidence="6 7">MMS21-Er5</strain>
    </source>
</reference>
<evidence type="ECO:0000313" key="6">
    <source>
        <dbReference type="EMBL" id="UPZ17819.1"/>
    </source>
</evidence>
<organism evidence="6 7">
    <name type="scientific">Flavobacterium humidisoli</name>
    <dbReference type="NCBI Taxonomy" id="2937442"/>
    <lineage>
        <taxon>Bacteria</taxon>
        <taxon>Pseudomonadati</taxon>
        <taxon>Bacteroidota</taxon>
        <taxon>Flavobacteriia</taxon>
        <taxon>Flavobacteriales</taxon>
        <taxon>Flavobacteriaceae</taxon>
        <taxon>Flavobacterium</taxon>
    </lineage>
</organism>
<keyword evidence="2 4" id="KW-0472">Membrane</keyword>
<gene>
    <name evidence="6" type="ORF">M0M44_10820</name>
</gene>
<dbReference type="InterPro" id="IPR006664">
    <property type="entry name" value="OMP_bac"/>
</dbReference>
<dbReference type="InterPro" id="IPR036737">
    <property type="entry name" value="OmpA-like_sf"/>
</dbReference>
<keyword evidence="7" id="KW-1185">Reference proteome</keyword>
<dbReference type="EMBL" id="CP096829">
    <property type="protein sequence ID" value="UPZ17819.1"/>
    <property type="molecule type" value="Genomic_DNA"/>
</dbReference>
<feature type="domain" description="OmpA-like" evidence="5">
    <location>
        <begin position="301"/>
        <end position="426"/>
    </location>
</feature>
<name>A0ABY4M032_9FLAO</name>
<dbReference type="InterPro" id="IPR006665">
    <property type="entry name" value="OmpA-like"/>
</dbReference>
<dbReference type="Pfam" id="PF00691">
    <property type="entry name" value="OmpA"/>
    <property type="match status" value="1"/>
</dbReference>
<comment type="subcellular location">
    <subcellularLocation>
        <location evidence="1">Cell outer membrane</location>
    </subcellularLocation>
</comment>
<dbReference type="RefSeq" id="WP_248729757.1">
    <property type="nucleotide sequence ID" value="NZ_CP096829.1"/>
</dbReference>
<dbReference type="Proteomes" id="UP000829998">
    <property type="component" value="Chromosome"/>
</dbReference>
<evidence type="ECO:0000313" key="7">
    <source>
        <dbReference type="Proteomes" id="UP000829998"/>
    </source>
</evidence>
<dbReference type="CDD" id="cd07185">
    <property type="entry name" value="OmpA_C-like"/>
    <property type="match status" value="1"/>
</dbReference>
<evidence type="ECO:0000256" key="2">
    <source>
        <dbReference type="ARBA" id="ARBA00023136"/>
    </source>
</evidence>
<evidence type="ECO:0000256" key="4">
    <source>
        <dbReference type="PROSITE-ProRule" id="PRU00473"/>
    </source>
</evidence>
<protein>
    <submittedName>
        <fullName evidence="6">OmpA family protein</fullName>
    </submittedName>
</protein>
<dbReference type="Gene3D" id="3.30.1330.60">
    <property type="entry name" value="OmpA-like domain"/>
    <property type="match status" value="1"/>
</dbReference>
<dbReference type="PROSITE" id="PS51123">
    <property type="entry name" value="OMPA_2"/>
    <property type="match status" value="1"/>
</dbReference>
<evidence type="ECO:0000259" key="5">
    <source>
        <dbReference type="PROSITE" id="PS51123"/>
    </source>
</evidence>
<dbReference type="PRINTS" id="PR01021">
    <property type="entry name" value="OMPADOMAIN"/>
</dbReference>
<keyword evidence="3" id="KW-0998">Cell outer membrane</keyword>
<dbReference type="PANTHER" id="PTHR30329">
    <property type="entry name" value="STATOR ELEMENT OF FLAGELLAR MOTOR COMPLEX"/>
    <property type="match status" value="1"/>
</dbReference>
<accession>A0ABY4M032</accession>
<dbReference type="PANTHER" id="PTHR30329:SF21">
    <property type="entry name" value="LIPOPROTEIN YIAD-RELATED"/>
    <property type="match status" value="1"/>
</dbReference>
<evidence type="ECO:0000256" key="1">
    <source>
        <dbReference type="ARBA" id="ARBA00004442"/>
    </source>
</evidence>
<proteinExistence type="predicted"/>
<sequence>MAKGVKKIKWTGKGKVIANKSIPNKKVTIDADQIVSFEVESWYNQTTEEEKKKNITWILQDRKKQTIIIQKVQSANLPKEISIPKELCGPFQYYLEASLGGKRDFHNETGLYISGYAPAKLISSKWSQVYDGKDIRKTYCFSYGEKVYLNLKTEGLNGHQNLQILIFRHLNFQTDPAVFKYTNVLVIDGEINLEITSTFNWYTAIKDIKQTEEFYVKIYDPTAKVYITDEKGLTDHATFLRINKKIVSKEIKPPTNLSPLKTGEPDKDEARFELCKFETISITEPKATTKLFHNGQNLSKVTNPKTPISKTILFEFEKHEITAEAKTILNNVLQYLLQSHYSTIKIDGHACVIGKEQYNQKLSQQRSDAVKKLFVDGGLDSRRIISLGRGEVNPTDDKKGRDNIKYKNEKEYIENRRVDISFDSLGHDAQTIVYETIVPSHSQNITIDVTEYQNKACFRELGKHKKNIKISSPEYSKAIDQVANKLDFPVRSDLSWMNPAPLQYIWPRYNITHVLNAEKSMDSANNYFIDVHSCRYYSNDANHTIQIKAYPDIKWSLNFFLNLTNDLSVKWANQSDYKLKELQSKAGKIGAERRWKQKEASIGFSLQAKWDNNQQSKELKDDYDIKFKKLYNVFNSLGALADGITNKTKGSIRSITPTGLPVSFAVKPPNLSFTGDWFLSHPKNNNLIVGTDVKLVLEASPLIGLEITIDLLGAAVFIAGEIVSMGTAGPQALRLYNEIQTKLKQGINFGNDKAGVKTSVDIYMDLIITGTISTKSEFRFNTSGKAKDSNFKLASEAKLKTELKVGIKIKGEAVIAVVKVNAYFEASGAGTASVTFGHGIIYDDKGLYYQPKLGFDGLDITYVVKVSASLAIKIAKEGVKIDEKKEGKHTFAEGKFIGFIPPFDVIKELEELFDMTANIPLIKNN</sequence>